<gene>
    <name evidence="1" type="ORF">EEJ42_11025</name>
</gene>
<dbReference type="EMBL" id="RIBZ01000151">
    <property type="protein sequence ID" value="RNG29807.1"/>
    <property type="molecule type" value="Genomic_DNA"/>
</dbReference>
<proteinExistence type="predicted"/>
<comment type="caution">
    <text evidence="1">The sequence shown here is derived from an EMBL/GenBank/DDBJ whole genome shotgun (WGS) entry which is preliminary data.</text>
</comment>
<sequence>MPYAPWVLDTLAAYNSPHLHPGSPEQWDELFDSAPELTWNGLEKILMAARSAQATWADPLLVWPDAEDARYALITYDLPDGSRRASLCEDIHFFRPPTEQATWGDVIVWSLASFRETSEPLARTGLALQRLAAEAATSITAWENERAQLMNDKGLEADEQPEDSSFLEDAIRPYEKDAMSVLRALAHLSAGRCPMCRLTDCDTMGEQPTARCHCGQHHTAHAPSGECTHFRAAS</sequence>
<keyword evidence="2" id="KW-1185">Reference proteome</keyword>
<dbReference type="RefSeq" id="WP_123099773.1">
    <property type="nucleotide sequence ID" value="NZ_RIBZ01000151.1"/>
</dbReference>
<dbReference type="Proteomes" id="UP000275401">
    <property type="component" value="Unassembled WGS sequence"/>
</dbReference>
<evidence type="ECO:0000313" key="1">
    <source>
        <dbReference type="EMBL" id="RNG29807.1"/>
    </source>
</evidence>
<protein>
    <submittedName>
        <fullName evidence="1">Uncharacterized protein</fullName>
    </submittedName>
</protein>
<dbReference type="AlphaFoldDB" id="A0A3M8WJH4"/>
<feature type="non-terminal residue" evidence="1">
    <location>
        <position position="234"/>
    </location>
</feature>
<organism evidence="1 2">
    <name type="scientific">Streptomyces botrytidirepellens</name>
    <dbReference type="NCBI Taxonomy" id="2486417"/>
    <lineage>
        <taxon>Bacteria</taxon>
        <taxon>Bacillati</taxon>
        <taxon>Actinomycetota</taxon>
        <taxon>Actinomycetes</taxon>
        <taxon>Kitasatosporales</taxon>
        <taxon>Streptomycetaceae</taxon>
        <taxon>Streptomyces</taxon>
    </lineage>
</organism>
<reference evidence="1 2" key="1">
    <citation type="submission" date="2018-11" db="EMBL/GenBank/DDBJ databases">
        <title>The Potential of Streptomyces as Biocontrol Agents against the Tomato grey mould, Botrytis cinerea (Gray mold) Frontiers in Microbiology.</title>
        <authorList>
            <person name="Li D."/>
        </authorList>
    </citation>
    <scope>NUCLEOTIDE SEQUENCE [LARGE SCALE GENOMIC DNA]</scope>
    <source>
        <strain evidence="1 2">NEAU-LD23</strain>
    </source>
</reference>
<name>A0A3M8WJH4_9ACTN</name>
<evidence type="ECO:0000313" key="2">
    <source>
        <dbReference type="Proteomes" id="UP000275401"/>
    </source>
</evidence>
<accession>A0A3M8WJH4</accession>